<organism evidence="1 2">
    <name type="scientific">Serratia plymuthica S13</name>
    <dbReference type="NCBI Taxonomy" id="1348660"/>
    <lineage>
        <taxon>Bacteria</taxon>
        <taxon>Pseudomonadati</taxon>
        <taxon>Pseudomonadota</taxon>
        <taxon>Gammaproteobacteria</taxon>
        <taxon>Enterobacterales</taxon>
        <taxon>Yersiniaceae</taxon>
        <taxon>Serratia</taxon>
    </lineage>
</organism>
<dbReference type="Proteomes" id="UP000014900">
    <property type="component" value="Chromosome"/>
</dbReference>
<sequence>MRTDCAMDDFPFRMKDVVAGNAFIAEGKTRMLSVRTERVAGISFERG</sequence>
<dbReference type="KEGG" id="sry:M621_25380"/>
<dbReference type="AlphaFoldDB" id="S4YSC9"/>
<evidence type="ECO:0000313" key="1">
    <source>
        <dbReference type="EMBL" id="AGP47416.1"/>
    </source>
</evidence>
<proteinExistence type="predicted"/>
<evidence type="ECO:0000313" key="2">
    <source>
        <dbReference type="Proteomes" id="UP000014900"/>
    </source>
</evidence>
<accession>S4YSC9</accession>
<protein>
    <submittedName>
        <fullName evidence="1">Uncharacterized protein</fullName>
    </submittedName>
</protein>
<name>S4YSC9_SERPL</name>
<dbReference type="HOGENOM" id="CLU_3173111_0_0_6"/>
<gene>
    <name evidence="1" type="ORF">M621_25380</name>
</gene>
<reference evidence="1 2" key="1">
    <citation type="journal article" date="2013" name="Genome Announc.">
        <title>Genome Sequence of Serratia plymuthica Strain S13, an Endophyte with Germination- and Plant-Growth-Promoting Activity from the Flower of Styrian Oil Pumpkin.</title>
        <authorList>
            <person name="Muller H."/>
            <person name="Furnkranz M."/>
            <person name="Grube M."/>
            <person name="Berg G."/>
        </authorList>
    </citation>
    <scope>NUCLEOTIDE SEQUENCE [LARGE SCALE GENOMIC DNA]</scope>
    <source>
        <strain evidence="1">S13</strain>
    </source>
</reference>
<dbReference type="EMBL" id="CP006566">
    <property type="protein sequence ID" value="AGP47416.1"/>
    <property type="molecule type" value="Genomic_DNA"/>
</dbReference>